<gene>
    <name evidence="2" type="ORF">DARMORV10_C06P50260.1</name>
</gene>
<proteinExistence type="predicted"/>
<dbReference type="Proteomes" id="UP001295469">
    <property type="component" value="Chromosome C06"/>
</dbReference>
<evidence type="ECO:0000313" key="2">
    <source>
        <dbReference type="EMBL" id="CAF2065207.1"/>
    </source>
</evidence>
<protein>
    <submittedName>
        <fullName evidence="2">(rape) hypothetical protein</fullName>
    </submittedName>
</protein>
<organism evidence="2">
    <name type="scientific">Brassica napus</name>
    <name type="common">Rape</name>
    <dbReference type="NCBI Taxonomy" id="3708"/>
    <lineage>
        <taxon>Eukaryota</taxon>
        <taxon>Viridiplantae</taxon>
        <taxon>Streptophyta</taxon>
        <taxon>Embryophyta</taxon>
        <taxon>Tracheophyta</taxon>
        <taxon>Spermatophyta</taxon>
        <taxon>Magnoliopsida</taxon>
        <taxon>eudicotyledons</taxon>
        <taxon>Gunneridae</taxon>
        <taxon>Pentapetalae</taxon>
        <taxon>rosids</taxon>
        <taxon>malvids</taxon>
        <taxon>Brassicales</taxon>
        <taxon>Brassicaceae</taxon>
        <taxon>Brassiceae</taxon>
        <taxon>Brassica</taxon>
    </lineage>
</organism>
<accession>A0A816QR22</accession>
<reference evidence="2" key="1">
    <citation type="submission" date="2021-01" db="EMBL/GenBank/DDBJ databases">
        <authorList>
            <consortium name="Genoscope - CEA"/>
            <person name="William W."/>
        </authorList>
    </citation>
    <scope>NUCLEOTIDE SEQUENCE</scope>
</reference>
<feature type="compositionally biased region" description="Low complexity" evidence="1">
    <location>
        <begin position="1"/>
        <end position="17"/>
    </location>
</feature>
<dbReference type="AlphaFoldDB" id="A0A816QR22"/>
<feature type="region of interest" description="Disordered" evidence="1">
    <location>
        <begin position="1"/>
        <end position="56"/>
    </location>
</feature>
<dbReference type="EMBL" id="HG994370">
    <property type="protein sequence ID" value="CAF2065207.1"/>
    <property type="molecule type" value="Genomic_DNA"/>
</dbReference>
<name>A0A816QR22_BRANA</name>
<sequence length="71" mass="7420">MSSSHNNSTSSSSTPSSLPAGAATGANNRSRKEPAVTSTQQPNSVAAPLDHPTGKCELCGKEFTQEQIREF</sequence>
<evidence type="ECO:0000256" key="1">
    <source>
        <dbReference type="SAM" id="MobiDB-lite"/>
    </source>
</evidence>